<dbReference type="EMBL" id="JACBAF010002320">
    <property type="protein sequence ID" value="KAF7155301.1"/>
    <property type="molecule type" value="Genomic_DNA"/>
</dbReference>
<evidence type="ECO:0000313" key="6">
    <source>
        <dbReference type="Proteomes" id="UP000662466"/>
    </source>
</evidence>
<dbReference type="SUPFAM" id="SSF55159">
    <property type="entry name" value="eIF1-like"/>
    <property type="match status" value="1"/>
</dbReference>
<dbReference type="Pfam" id="PF25304">
    <property type="entry name" value="WHD_eIF2D"/>
    <property type="match status" value="1"/>
</dbReference>
<dbReference type="InterPro" id="IPR001950">
    <property type="entry name" value="SUI1"/>
</dbReference>
<dbReference type="InterPro" id="IPR048248">
    <property type="entry name" value="PUA_eIF2d-like"/>
</dbReference>
<dbReference type="Gene3D" id="3.30.780.10">
    <property type="entry name" value="SUI1-like domain"/>
    <property type="match status" value="1"/>
</dbReference>
<dbReference type="InterPro" id="IPR015947">
    <property type="entry name" value="PUA-like_sf"/>
</dbReference>
<feature type="compositionally biased region" description="Basic and acidic residues" evidence="1">
    <location>
        <begin position="275"/>
        <end position="293"/>
    </location>
</feature>
<dbReference type="Proteomes" id="UP000662466">
    <property type="component" value="Unassembled WGS sequence"/>
</dbReference>
<accession>A0A8H6PJQ6</accession>
<dbReference type="GO" id="GO:0003743">
    <property type="term" value="F:translation initiation factor activity"/>
    <property type="evidence" value="ECO:0007669"/>
    <property type="project" value="InterPro"/>
</dbReference>
<dbReference type="OrthoDB" id="199771at2759"/>
<reference evidence="4" key="1">
    <citation type="submission" date="2020-06" db="EMBL/GenBank/DDBJ databases">
        <title>Draft genome sequences of strains closely related to Aspergillus parafelis and Aspergillus hiratsukae.</title>
        <authorList>
            <person name="Dos Santos R.A.C."/>
            <person name="Rivero-Menendez O."/>
            <person name="Steenwyk J.L."/>
            <person name="Mead M.E."/>
            <person name="Goldman G.H."/>
            <person name="Alastruey-Izquierdo A."/>
            <person name="Rokas A."/>
        </authorList>
    </citation>
    <scope>NUCLEOTIDE SEQUENCE</scope>
    <source>
        <strain evidence="3">CNM-CM5793</strain>
        <strain evidence="4">CNM-CM6106</strain>
    </source>
</reference>
<dbReference type="Pfam" id="PF26292">
    <property type="entry name" value="PUA_elF2D"/>
    <property type="match status" value="1"/>
</dbReference>
<dbReference type="PANTHER" id="PTHR12217">
    <property type="entry name" value="EUKARYOTIC TRANSLATION INITIATION FACTOR 2D"/>
    <property type="match status" value="1"/>
</dbReference>
<dbReference type="Proteomes" id="UP000630445">
    <property type="component" value="Unassembled WGS sequence"/>
</dbReference>
<dbReference type="InterPro" id="IPR039757">
    <property type="entry name" value="EIF2D"/>
</dbReference>
<sequence length="654" mass="72278">MFKKKPTIKNLAPLRSSDRRKIADQIISDYNISIPSTAPAEDDSNTPTASNQTSPNITAIRNSLLPENSLSARFSTTAGPQLREVQGTVYVGTHPQGEERILWFKVEHGPGADGRFYPTVYTLWHNPNLVPLLHTPEMVMRKLRGGADLMTPGLADEPPFPERAVKGAVVAVAGLDRHTVPLFVGVCEIDIAGLGEVQGTKGHAVRGVHWEGDELWAWSSSSRPGQPAPEYLPGWDAEADEEEVEEIEERVNELSLGEDEPSQPAEEVSQAESLEQQHEEVAPVEEAKEPSTKEIDEAFEKAFLYSLYKLKQDNPTAPNHGLSLPIQPSALVSNMLTPYLPIYSPQQAQYYQIKKTSWKNVKKFIKHLDKQRLVKSKDRSGQETVILDVDFNDRRVEQFVPYKLPSKNAVENAGKPVPSGNKKPATSEGDPSVGQVIAVQTLYRPTGKLTPTIFPALSSGDPRNYYKHSQVSNRLDEYIESQTPPLVSNENRRIISLNPFLANTIFTSSSTEDKTTIARGMTTRDGLLKRIVEDSAFLTSHYVILKQGQTLSDVKPKAGAAPKVNLVLEKRTGSKTVTKIWNLEIFGIVPSLLAEELQKKCASSTSVAQATGATKGVMEVLIQGDQRKAVETALLRRGVKTQWIDVVDKTKKKK</sequence>
<feature type="domain" description="SUI1" evidence="2">
    <location>
        <begin position="564"/>
        <end position="638"/>
    </location>
</feature>
<dbReference type="InterPro" id="IPR036877">
    <property type="entry name" value="SUI1_dom_sf"/>
</dbReference>
<organism evidence="4 6">
    <name type="scientific">Aspergillus hiratsukae</name>
    <dbReference type="NCBI Taxonomy" id="1194566"/>
    <lineage>
        <taxon>Eukaryota</taxon>
        <taxon>Fungi</taxon>
        <taxon>Dikarya</taxon>
        <taxon>Ascomycota</taxon>
        <taxon>Pezizomycotina</taxon>
        <taxon>Eurotiomycetes</taxon>
        <taxon>Eurotiomycetidae</taxon>
        <taxon>Eurotiales</taxon>
        <taxon>Aspergillaceae</taxon>
        <taxon>Aspergillus</taxon>
        <taxon>Aspergillus subgen. Fumigati</taxon>
    </lineage>
</organism>
<dbReference type="PROSITE" id="PS50296">
    <property type="entry name" value="SUI1"/>
    <property type="match status" value="1"/>
</dbReference>
<dbReference type="Pfam" id="PF01253">
    <property type="entry name" value="SUI1"/>
    <property type="match status" value="1"/>
</dbReference>
<dbReference type="Gene3D" id="3.10.400.20">
    <property type="match status" value="1"/>
</dbReference>
<keyword evidence="5" id="KW-1185">Reference proteome</keyword>
<feature type="region of interest" description="Disordered" evidence="1">
    <location>
        <begin position="410"/>
        <end position="431"/>
    </location>
</feature>
<comment type="caution">
    <text evidence="4">The sequence shown here is derived from an EMBL/GenBank/DDBJ whole genome shotgun (WGS) entry which is preliminary data.</text>
</comment>
<gene>
    <name evidence="3" type="ORF">CNMCM5793_003011</name>
    <name evidence="4" type="ORF">CNMCM6106_002756</name>
</gene>
<dbReference type="EMBL" id="JACBAD010002130">
    <property type="protein sequence ID" value="KAF7113655.1"/>
    <property type="molecule type" value="Genomic_DNA"/>
</dbReference>
<feature type="compositionally biased region" description="Polar residues" evidence="1">
    <location>
        <begin position="45"/>
        <end position="56"/>
    </location>
</feature>
<evidence type="ECO:0000256" key="1">
    <source>
        <dbReference type="SAM" id="MobiDB-lite"/>
    </source>
</evidence>
<dbReference type="SUPFAM" id="SSF88697">
    <property type="entry name" value="PUA domain-like"/>
    <property type="match status" value="1"/>
</dbReference>
<feature type="compositionally biased region" description="Acidic residues" evidence="1">
    <location>
        <begin position="237"/>
        <end position="248"/>
    </location>
</feature>
<evidence type="ECO:0000313" key="3">
    <source>
        <dbReference type="EMBL" id="KAF7113655.1"/>
    </source>
</evidence>
<evidence type="ECO:0000259" key="2">
    <source>
        <dbReference type="PROSITE" id="PS50296"/>
    </source>
</evidence>
<feature type="region of interest" description="Disordered" evidence="1">
    <location>
        <begin position="219"/>
        <end position="293"/>
    </location>
</feature>
<dbReference type="GO" id="GO:0001731">
    <property type="term" value="P:formation of translation preinitiation complex"/>
    <property type="evidence" value="ECO:0007669"/>
    <property type="project" value="InterPro"/>
</dbReference>
<name>A0A8H6PJQ6_9EURO</name>
<feature type="region of interest" description="Disordered" evidence="1">
    <location>
        <begin position="34"/>
        <end position="56"/>
    </location>
</feature>
<proteinExistence type="predicted"/>
<evidence type="ECO:0000313" key="5">
    <source>
        <dbReference type="Proteomes" id="UP000630445"/>
    </source>
</evidence>
<evidence type="ECO:0000313" key="4">
    <source>
        <dbReference type="EMBL" id="KAF7155301.1"/>
    </source>
</evidence>
<dbReference type="PANTHER" id="PTHR12217:SF4">
    <property type="entry name" value="EUKARYOTIC TRANSLATION INITIATION FACTOR 2D"/>
    <property type="match status" value="1"/>
</dbReference>
<dbReference type="FunFam" id="3.10.400.20:FF:000008">
    <property type="entry name" value="RNA binding protein Ligatin/Tma64, putative"/>
    <property type="match status" value="1"/>
</dbReference>
<dbReference type="InterPro" id="IPR057429">
    <property type="entry name" value="WH_eIF2D"/>
</dbReference>
<dbReference type="InterPro" id="IPR039759">
    <property type="entry name" value="eIF2D_SUI1"/>
</dbReference>
<dbReference type="FunFam" id="3.30.780.10:FF:000008">
    <property type="entry name" value="eukaryotic translation initiation factor 2D"/>
    <property type="match status" value="1"/>
</dbReference>
<dbReference type="AlphaFoldDB" id="A0A8H6PJQ6"/>
<protein>
    <recommendedName>
        <fullName evidence="2">SUI1 domain-containing protein</fullName>
    </recommendedName>
</protein>
<dbReference type="CDD" id="cd11608">
    <property type="entry name" value="eIF2D_C"/>
    <property type="match status" value="1"/>
</dbReference>